<name>A0A8C8Y6Z0_PANLE</name>
<accession>A0A8C8Y6Z0</accession>
<evidence type="ECO:0000313" key="2">
    <source>
        <dbReference type="Proteomes" id="UP000694399"/>
    </source>
</evidence>
<keyword evidence="2" id="KW-1185">Reference proteome</keyword>
<reference evidence="1" key="3">
    <citation type="submission" date="2025-09" db="UniProtKB">
        <authorList>
            <consortium name="Ensembl"/>
        </authorList>
    </citation>
    <scope>IDENTIFICATION</scope>
</reference>
<sequence length="56" mass="6319">MVSYLNAQWEQLPCCEIIQESEVKVSCTLSRGSQYVATSMDNSMTSRSCSVWVVRP</sequence>
<proteinExistence type="predicted"/>
<protein>
    <submittedName>
        <fullName evidence="1">Uncharacterized protein</fullName>
    </submittedName>
</protein>
<dbReference type="Proteomes" id="UP000694399">
    <property type="component" value="Chromosome C1"/>
</dbReference>
<dbReference type="OMA" id="QLPCCEI"/>
<dbReference type="GeneTree" id="ENSGT00980000202261"/>
<reference evidence="1" key="1">
    <citation type="journal article" date="2019" name="bioRxiv">
        <title>Long live the king: chromosome-level assembly of the lion (Panthera leo) using linked-read, Hi-C, and long read data.</title>
        <authorList>
            <person name="Armstrong E.E."/>
            <person name="Taylor R.W."/>
            <person name="Miller D.E."/>
            <person name="Kaelin C."/>
            <person name="Barsh G."/>
            <person name="Hadly E.A."/>
            <person name="Petrov D."/>
        </authorList>
    </citation>
    <scope>NUCLEOTIDE SEQUENCE [LARGE SCALE GENOMIC DNA]</scope>
</reference>
<evidence type="ECO:0000313" key="1">
    <source>
        <dbReference type="Ensembl" id="ENSPLOP00000029204.1"/>
    </source>
</evidence>
<reference evidence="1" key="2">
    <citation type="submission" date="2025-08" db="UniProtKB">
        <authorList>
            <consortium name="Ensembl"/>
        </authorList>
    </citation>
    <scope>IDENTIFICATION</scope>
</reference>
<dbReference type="AlphaFoldDB" id="A0A8C8Y6Z0"/>
<organism evidence="1 2">
    <name type="scientific">Panthera leo</name>
    <name type="common">Lion</name>
    <dbReference type="NCBI Taxonomy" id="9689"/>
    <lineage>
        <taxon>Eukaryota</taxon>
        <taxon>Metazoa</taxon>
        <taxon>Chordata</taxon>
        <taxon>Craniata</taxon>
        <taxon>Vertebrata</taxon>
        <taxon>Euteleostomi</taxon>
        <taxon>Mammalia</taxon>
        <taxon>Eutheria</taxon>
        <taxon>Laurasiatheria</taxon>
        <taxon>Carnivora</taxon>
        <taxon>Feliformia</taxon>
        <taxon>Felidae</taxon>
        <taxon>Pantherinae</taxon>
        <taxon>Panthera</taxon>
    </lineage>
</organism>
<dbReference type="Ensembl" id="ENSPLOT00000032252.1">
    <property type="protein sequence ID" value="ENSPLOP00000029204.1"/>
    <property type="gene ID" value="ENSPLOG00000021389.1"/>
</dbReference>